<protein>
    <submittedName>
        <fullName evidence="2">Uridine kinase</fullName>
    </submittedName>
</protein>
<dbReference type="GO" id="GO:0005524">
    <property type="term" value="F:ATP binding"/>
    <property type="evidence" value="ECO:0007669"/>
    <property type="project" value="InterPro"/>
</dbReference>
<dbReference type="InterPro" id="IPR027417">
    <property type="entry name" value="P-loop_NTPase"/>
</dbReference>
<dbReference type="OrthoDB" id="3691767at2"/>
<keyword evidence="2" id="KW-0418">Kinase</keyword>
<evidence type="ECO:0000313" key="3">
    <source>
        <dbReference type="Proteomes" id="UP000295371"/>
    </source>
</evidence>
<dbReference type="SUPFAM" id="SSF52540">
    <property type="entry name" value="P-loop containing nucleoside triphosphate hydrolases"/>
    <property type="match status" value="1"/>
</dbReference>
<evidence type="ECO:0000259" key="1">
    <source>
        <dbReference type="Pfam" id="PF00485"/>
    </source>
</evidence>
<feature type="domain" description="Phosphoribulokinase/uridine kinase" evidence="1">
    <location>
        <begin position="50"/>
        <end position="147"/>
    </location>
</feature>
<dbReference type="Gene3D" id="3.40.50.300">
    <property type="entry name" value="P-loop containing nucleotide triphosphate hydrolases"/>
    <property type="match status" value="1"/>
</dbReference>
<dbReference type="RefSeq" id="WP_133754566.1">
    <property type="nucleotide sequence ID" value="NZ_SOAW01000001.1"/>
</dbReference>
<reference evidence="2 3" key="1">
    <citation type="submission" date="2019-03" db="EMBL/GenBank/DDBJ databases">
        <title>Genomic Encyclopedia of Archaeal and Bacterial Type Strains, Phase II (KMG-II): from individual species to whole genera.</title>
        <authorList>
            <person name="Goeker M."/>
        </authorList>
    </citation>
    <scope>NUCLEOTIDE SEQUENCE [LARGE SCALE GENOMIC DNA]</scope>
    <source>
        <strain evidence="2 3">DSM 24323</strain>
    </source>
</reference>
<sequence length="194" mass="21437">MIVLVAGPSGSGKSRLARLSGATHLALDDFYFDLDHPGLPMITIGEEPIVDWDDSRSWNCEAAIVALQELVATGSATVPVYSISSSRRTGSKRIESNDSGVIVAEGVFAPEALAPMRTAGLQITPIWLDRPRTLNAIRRLVRDLAERRKPPHVLIRRGLSLWHAESRRKRCALEAGFRPLTMNRARRLLEAGRH</sequence>
<dbReference type="Pfam" id="PF00485">
    <property type="entry name" value="PRK"/>
    <property type="match status" value="1"/>
</dbReference>
<name>A0A4R7J9F2_9ACTN</name>
<evidence type="ECO:0000313" key="2">
    <source>
        <dbReference type="EMBL" id="TDT34152.1"/>
    </source>
</evidence>
<dbReference type="GO" id="GO:0016301">
    <property type="term" value="F:kinase activity"/>
    <property type="evidence" value="ECO:0007669"/>
    <property type="project" value="UniProtKB-KW"/>
</dbReference>
<accession>A0A4R7J9F2</accession>
<keyword evidence="3" id="KW-1185">Reference proteome</keyword>
<dbReference type="AlphaFoldDB" id="A0A4R7J9F2"/>
<keyword evidence="2" id="KW-0808">Transferase</keyword>
<dbReference type="Proteomes" id="UP000295371">
    <property type="component" value="Unassembled WGS sequence"/>
</dbReference>
<gene>
    <name evidence="2" type="ORF">CLV29_1806</name>
</gene>
<dbReference type="EMBL" id="SOAW01000001">
    <property type="protein sequence ID" value="TDT34152.1"/>
    <property type="molecule type" value="Genomic_DNA"/>
</dbReference>
<proteinExistence type="predicted"/>
<comment type="caution">
    <text evidence="2">The sequence shown here is derived from an EMBL/GenBank/DDBJ whole genome shotgun (WGS) entry which is preliminary data.</text>
</comment>
<dbReference type="InterPro" id="IPR006083">
    <property type="entry name" value="PRK/URK"/>
</dbReference>
<organism evidence="2 3">
    <name type="scientific">Naumannella halotolerans</name>
    <dbReference type="NCBI Taxonomy" id="993414"/>
    <lineage>
        <taxon>Bacteria</taxon>
        <taxon>Bacillati</taxon>
        <taxon>Actinomycetota</taxon>
        <taxon>Actinomycetes</taxon>
        <taxon>Propionibacteriales</taxon>
        <taxon>Propionibacteriaceae</taxon>
        <taxon>Naumannella</taxon>
    </lineage>
</organism>